<keyword evidence="2" id="KW-1185">Reference proteome</keyword>
<gene>
    <name evidence="1" type="ORF">MSTE_01193</name>
</gene>
<reference evidence="2" key="1">
    <citation type="journal article" date="2017" name="Genome Announc.">
        <title>Complete Genome Sequence of Mycobacterium stephanolepidis.</title>
        <authorList>
            <person name="Fukano H."/>
            <person name="Yoshida M."/>
            <person name="Katayama Y."/>
            <person name="Omatsu T."/>
            <person name="Mizutani T."/>
            <person name="Kurata O."/>
            <person name="Wada S."/>
            <person name="Hoshino Y."/>
        </authorList>
    </citation>
    <scope>NUCLEOTIDE SEQUENCE [LARGE SCALE GENOMIC DNA]</scope>
    <source>
        <strain evidence="2">NJB0901</strain>
    </source>
</reference>
<protein>
    <submittedName>
        <fullName evidence="1">Uncharacterized protein</fullName>
    </submittedName>
</protein>
<dbReference type="KEGG" id="mste:MSTE_01193"/>
<dbReference type="EMBL" id="AP018165">
    <property type="protein sequence ID" value="BAX96523.1"/>
    <property type="molecule type" value="Genomic_DNA"/>
</dbReference>
<evidence type="ECO:0000313" key="1">
    <source>
        <dbReference type="EMBL" id="BAX96523.1"/>
    </source>
</evidence>
<proteinExistence type="predicted"/>
<dbReference type="RefSeq" id="WP_096499701.1">
    <property type="nucleotide sequence ID" value="NZ_AP018165.1"/>
</dbReference>
<evidence type="ECO:0000313" key="2">
    <source>
        <dbReference type="Proteomes" id="UP000217954"/>
    </source>
</evidence>
<dbReference type="AlphaFoldDB" id="A0A1Z4EUB3"/>
<reference evidence="1 2" key="2">
    <citation type="journal article" date="2017" name="Int. J. Syst. Evol. Microbiol.">
        <title>Mycobacterium stephanolepidis sp. nov., a rapidly growing species related to Mycobacterium chelonae, isolated from marine teleost fish, Stephanolepis cirrhifer.</title>
        <authorList>
            <person name="Fukano H."/>
            <person name="Wada S."/>
            <person name="Kurata O."/>
            <person name="Katayama K."/>
            <person name="Fujiwara N."/>
            <person name="Hoshino Y."/>
        </authorList>
    </citation>
    <scope>NUCLEOTIDE SEQUENCE [LARGE SCALE GENOMIC DNA]</scope>
    <source>
        <strain evidence="1 2">NJB0901</strain>
    </source>
</reference>
<organism evidence="1 2">
    <name type="scientific">[Mycobacterium] stephanolepidis</name>
    <dbReference type="NCBI Taxonomy" id="1520670"/>
    <lineage>
        <taxon>Bacteria</taxon>
        <taxon>Bacillati</taxon>
        <taxon>Actinomycetota</taxon>
        <taxon>Actinomycetes</taxon>
        <taxon>Mycobacteriales</taxon>
        <taxon>Mycobacteriaceae</taxon>
        <taxon>Mycobacteroides</taxon>
    </lineage>
</organism>
<dbReference type="OrthoDB" id="4559832at2"/>
<name>A0A1Z4EUB3_9MYCO</name>
<sequence length="112" mass="12457">MTENVNSQLVQDIEDLLDAGAVGLYEFIWTLRSELPDAPIDRLRDLAAAALQHLIKAREVDTVLLVWPHSDPIGTFDANNLTVTVWDDPVENQPYPALILKENAPLPESGQQ</sequence>
<accession>A0A1Z4EUB3</accession>
<dbReference type="Proteomes" id="UP000217954">
    <property type="component" value="Chromosome"/>
</dbReference>